<keyword evidence="5 10" id="KW-0443">Lipid metabolism</keyword>
<comment type="pathway">
    <text evidence="10">Lipid metabolism; phospholipid metabolism.</text>
</comment>
<organism evidence="11 12">
    <name type="scientific">Zhongshania antarctica</name>
    <dbReference type="NCBI Taxonomy" id="641702"/>
    <lineage>
        <taxon>Bacteria</taxon>
        <taxon>Pseudomonadati</taxon>
        <taxon>Pseudomonadota</taxon>
        <taxon>Gammaproteobacteria</taxon>
        <taxon>Cellvibrionales</taxon>
        <taxon>Spongiibacteraceae</taxon>
        <taxon>Zhongshania</taxon>
    </lineage>
</organism>
<keyword evidence="7 10" id="KW-1208">Phospholipid metabolism</keyword>
<dbReference type="GO" id="GO:0006633">
    <property type="term" value="P:fatty acid biosynthetic process"/>
    <property type="evidence" value="ECO:0007669"/>
    <property type="project" value="UniProtKB-UniRule"/>
</dbReference>
<dbReference type="HAMAP" id="MF_00019">
    <property type="entry name" value="PlsX"/>
    <property type="match status" value="1"/>
</dbReference>
<keyword evidence="2 10" id="KW-0963">Cytoplasm</keyword>
<keyword evidence="12" id="KW-1185">Reference proteome</keyword>
<evidence type="ECO:0000256" key="4">
    <source>
        <dbReference type="ARBA" id="ARBA00022679"/>
    </source>
</evidence>
<evidence type="ECO:0000256" key="9">
    <source>
        <dbReference type="ARBA" id="ARBA00046608"/>
    </source>
</evidence>
<evidence type="ECO:0000256" key="5">
    <source>
        <dbReference type="ARBA" id="ARBA00023098"/>
    </source>
</evidence>
<dbReference type="InterPro" id="IPR003664">
    <property type="entry name" value="FA_synthesis"/>
</dbReference>
<keyword evidence="11" id="KW-0012">Acyltransferase</keyword>
<comment type="subunit">
    <text evidence="9 10">Homodimer. Probably interacts with PlsY.</text>
</comment>
<evidence type="ECO:0000256" key="6">
    <source>
        <dbReference type="ARBA" id="ARBA00023209"/>
    </source>
</evidence>
<dbReference type="EMBL" id="JACHHW010000007">
    <property type="protein sequence ID" value="MBB5188492.1"/>
    <property type="molecule type" value="Genomic_DNA"/>
</dbReference>
<evidence type="ECO:0000256" key="10">
    <source>
        <dbReference type="HAMAP-Rule" id="MF_00019"/>
    </source>
</evidence>
<reference evidence="11 12" key="1">
    <citation type="submission" date="2020-08" db="EMBL/GenBank/DDBJ databases">
        <title>Genomic Encyclopedia of Type Strains, Phase IV (KMG-IV): sequencing the most valuable type-strain genomes for metagenomic binning, comparative biology and taxonomic classification.</title>
        <authorList>
            <person name="Goeker M."/>
        </authorList>
    </citation>
    <scope>NUCLEOTIDE SEQUENCE [LARGE SCALE GENOMIC DNA]</scope>
    <source>
        <strain evidence="11 12">DSM 25701</strain>
    </source>
</reference>
<dbReference type="PANTHER" id="PTHR30100:SF1">
    <property type="entry name" value="PHOSPHATE ACYLTRANSFERASE"/>
    <property type="match status" value="1"/>
</dbReference>
<dbReference type="Gene3D" id="3.40.718.10">
    <property type="entry name" value="Isopropylmalate Dehydrogenase"/>
    <property type="match status" value="1"/>
</dbReference>
<dbReference type="NCBIfam" id="TIGR00182">
    <property type="entry name" value="plsX"/>
    <property type="match status" value="1"/>
</dbReference>
<evidence type="ECO:0000256" key="1">
    <source>
        <dbReference type="ARBA" id="ARBA00001232"/>
    </source>
</evidence>
<dbReference type="EC" id="2.3.1.274" evidence="8 10"/>
<evidence type="ECO:0000313" key="12">
    <source>
        <dbReference type="Proteomes" id="UP000536640"/>
    </source>
</evidence>
<keyword evidence="6 10" id="KW-0594">Phospholipid biosynthesis</keyword>
<evidence type="ECO:0000256" key="3">
    <source>
        <dbReference type="ARBA" id="ARBA00022516"/>
    </source>
</evidence>
<sequence>MASLRLAVDAMSGDHGLRSSIPATVNALNLNSALHIILVGDEPAIALALASEKFDSNRLSVHHAPDVVAMDDQPSRTLRSKKNSSMYIALELLRDGVVSAVVSAGNTGALVAMSCVVLARLPGIKRPAICAPVPALNGHTFLLDLGANVECDAQQLHHFAQMGSALCRVLDGSESPRVGLLNIGSELTKGTATIRDAAELIGADSRLNYCGFIEGGDLFSADVDVVVCDGFAGNVALKVCEGTASFIASQLRARFKKTLYGMFVGLLARPIMTAFQRDINPDRYNGAALLGLNGIVVKTHGSSGAQGFQSAIHQAARAVRNDLQSQIEKQLETTS</sequence>
<dbReference type="Proteomes" id="UP000536640">
    <property type="component" value="Unassembled WGS sequence"/>
</dbReference>
<evidence type="ECO:0000256" key="8">
    <source>
        <dbReference type="ARBA" id="ARBA00024069"/>
    </source>
</evidence>
<protein>
    <recommendedName>
        <fullName evidence="8 10">Phosphate acyltransferase</fullName>
        <ecNumber evidence="8 10">2.3.1.274</ecNumber>
    </recommendedName>
    <alternativeName>
        <fullName evidence="10">Acyl-ACP phosphotransacylase</fullName>
    </alternativeName>
    <alternativeName>
        <fullName evidence="10">Acyl-[acyl-carrier-protein]--phosphate acyltransferase</fullName>
    </alternativeName>
    <alternativeName>
        <fullName evidence="10">Phosphate-acyl-ACP acyltransferase</fullName>
    </alternativeName>
</protein>
<dbReference type="AlphaFoldDB" id="A0A840R7Y1"/>
<dbReference type="Pfam" id="PF02504">
    <property type="entry name" value="FA_synthesis"/>
    <property type="match status" value="1"/>
</dbReference>
<evidence type="ECO:0000313" key="11">
    <source>
        <dbReference type="EMBL" id="MBB5188492.1"/>
    </source>
</evidence>
<accession>A0A840R7Y1</accession>
<dbReference type="UniPathway" id="UPA00085"/>
<dbReference type="GO" id="GO:0005737">
    <property type="term" value="C:cytoplasm"/>
    <property type="evidence" value="ECO:0007669"/>
    <property type="project" value="UniProtKB-SubCell"/>
</dbReference>
<comment type="subcellular location">
    <subcellularLocation>
        <location evidence="10">Cytoplasm</location>
    </subcellularLocation>
    <text evidence="10">Associated with the membrane possibly through PlsY.</text>
</comment>
<dbReference type="SUPFAM" id="SSF53659">
    <property type="entry name" value="Isocitrate/Isopropylmalate dehydrogenase-like"/>
    <property type="match status" value="1"/>
</dbReference>
<dbReference type="GO" id="GO:0043811">
    <property type="term" value="F:phosphate:acyl-[acyl carrier protein] acyltransferase activity"/>
    <property type="evidence" value="ECO:0007669"/>
    <property type="project" value="UniProtKB-UniRule"/>
</dbReference>
<keyword evidence="4 10" id="KW-0808">Transferase</keyword>
<proteinExistence type="inferred from homology"/>
<gene>
    <name evidence="10" type="primary">plsX</name>
    <name evidence="11" type="ORF">HNQ57_002774</name>
</gene>
<evidence type="ECO:0000256" key="2">
    <source>
        <dbReference type="ARBA" id="ARBA00022490"/>
    </source>
</evidence>
<dbReference type="PANTHER" id="PTHR30100">
    <property type="entry name" value="FATTY ACID/PHOSPHOLIPID SYNTHESIS PROTEIN PLSX"/>
    <property type="match status" value="1"/>
</dbReference>
<name>A0A840R7Y1_9GAMM</name>
<dbReference type="PIRSF" id="PIRSF002465">
    <property type="entry name" value="Phsphlp_syn_PlsX"/>
    <property type="match status" value="1"/>
</dbReference>
<dbReference type="GO" id="GO:0008654">
    <property type="term" value="P:phospholipid biosynthetic process"/>
    <property type="evidence" value="ECO:0007669"/>
    <property type="project" value="UniProtKB-KW"/>
</dbReference>
<evidence type="ECO:0000256" key="7">
    <source>
        <dbReference type="ARBA" id="ARBA00023264"/>
    </source>
</evidence>
<dbReference type="InterPro" id="IPR012281">
    <property type="entry name" value="Phospholipid_synth_PlsX-like"/>
</dbReference>
<comment type="similarity">
    <text evidence="10">Belongs to the PlsX family.</text>
</comment>
<comment type="caution">
    <text evidence="11">The sequence shown here is derived from an EMBL/GenBank/DDBJ whole genome shotgun (WGS) entry which is preliminary data.</text>
</comment>
<keyword evidence="3 10" id="KW-0444">Lipid biosynthesis</keyword>
<dbReference type="RefSeq" id="WP_184463907.1">
    <property type="nucleotide sequence ID" value="NZ_JACHHW010000007.1"/>
</dbReference>
<comment type="catalytic activity">
    <reaction evidence="1 10">
        <text>a fatty acyl-[ACP] + phosphate = an acyl phosphate + holo-[ACP]</text>
        <dbReference type="Rhea" id="RHEA:42292"/>
        <dbReference type="Rhea" id="RHEA-COMP:9685"/>
        <dbReference type="Rhea" id="RHEA-COMP:14125"/>
        <dbReference type="ChEBI" id="CHEBI:43474"/>
        <dbReference type="ChEBI" id="CHEBI:59918"/>
        <dbReference type="ChEBI" id="CHEBI:64479"/>
        <dbReference type="ChEBI" id="CHEBI:138651"/>
        <dbReference type="EC" id="2.3.1.274"/>
    </reaction>
</comment>
<comment type="function">
    <text evidence="10">Catalyzes the reversible formation of acyl-phosphate (acyl-PO(4)) from acyl-[acyl-carrier-protein] (acyl-ACP). This enzyme utilizes acyl-ACP as fatty acyl donor, but not acyl-CoA.</text>
</comment>